<dbReference type="EMBL" id="CM000786">
    <property type="protein sequence ID" value="AQK42416.1"/>
    <property type="molecule type" value="Genomic_DNA"/>
</dbReference>
<evidence type="ECO:0000256" key="7">
    <source>
        <dbReference type="RuleBase" id="RU361260"/>
    </source>
</evidence>
<dbReference type="GO" id="GO:0051015">
    <property type="term" value="F:actin filament binding"/>
    <property type="evidence" value="ECO:0007669"/>
    <property type="project" value="InterPro"/>
</dbReference>
<keyword evidence="2" id="KW-0812">Transmembrane</keyword>
<dbReference type="PANTHER" id="PTHR23213">
    <property type="entry name" value="FORMIN-RELATED"/>
    <property type="match status" value="1"/>
</dbReference>
<protein>
    <recommendedName>
        <fullName evidence="7">Formin-like protein</fullName>
    </recommendedName>
</protein>
<evidence type="ECO:0000256" key="8">
    <source>
        <dbReference type="SAM" id="MobiDB-lite"/>
    </source>
</evidence>
<comment type="similarity">
    <text evidence="6">Belongs to the formin-like family. Class-I subfamily.</text>
</comment>
<dbReference type="ExpressionAtlas" id="A0A1D6J2Z2">
    <property type="expression patterns" value="baseline and differential"/>
</dbReference>
<feature type="compositionally biased region" description="Low complexity" evidence="8">
    <location>
        <begin position="932"/>
        <end position="943"/>
    </location>
</feature>
<proteinExistence type="inferred from homology"/>
<dbReference type="PANTHER" id="PTHR23213:SF386">
    <property type="entry name" value="FORMIN-LIKE PROTEIN 18"/>
    <property type="match status" value="1"/>
</dbReference>
<dbReference type="GO" id="GO:0016020">
    <property type="term" value="C:membrane"/>
    <property type="evidence" value="ECO:0007669"/>
    <property type="project" value="UniProtKB-SubCell"/>
</dbReference>
<dbReference type="Pfam" id="PF02181">
    <property type="entry name" value="FH2"/>
    <property type="match status" value="1"/>
</dbReference>
<name>A0A1D6J2Z2_MAIZE</name>
<comment type="subcellular location">
    <subcellularLocation>
        <location evidence="1">Membrane</location>
        <topology evidence="1">Single-pass membrane protein</topology>
    </subcellularLocation>
</comment>
<sequence length="943" mass="101999">MAKKLLFFAFPSLSCIMLLPGLLDRWQPNYYFPGKLVRGRQESQVEQLWHSCALDLKIPQDVRNRSHYSLLFNTISNSYRENDNKFYPQKIGIEEAITATLSPAKDANTFLDCLKKHNFPFSDHGLQKQREETRSLLPNSNSISNLPFVMKRRRLHEEDSTIAPTRPKAKEAIRSVLSSEGEAHLLVATVKKSGKPEPKHKSKDNSGTIIAALSVACVALVALICLCYCACRGSEDPESSYDGNPLLSLNMSDLSGSSRKSCSTPIDVNRLGALSTSSSESQRKEFKLPPVPAAVREMSMKSEFERRSNVQAMKLSSHEITTIAGRPSASTNSEEVKAAVPSSNATGNICKPAAGPAPPPPPPPLGHPLPKAPHAPLAPAPAPPVPPPPKMPTAASSSNPPPPGPPTPPAPRPAAGPGPPPPPSRAGPGPGPPPPPSRGGAGPPPPAMPGGPKARGPPPLKKAGNVAGPPVADNKTKLKPFFWDKVTANPDQAMVWDQIKAGSFQFNEEMIESLFGCHATDKKNADGKKDLAAKDTPQFVRILDAKKAQNLAISLKALSVSADEVRNAVMEGHELPIDLIQTLIRWTPSSDEELRLRLYTGELTQLGPAEQFLRTIIDIPYLYQRLDVLLFMSSLPEEAANAEQSFKTLEVACHELRNSRLFKKLLEAVLKTGNRMNDGTFRGGAQAFKLDTLLKLSDVKGVDGKTTLLHFVVQEIIRSEGVRAVRAAKEQSNSSISSVTSDDLTEDVSDDTEHYKQLGLGVVSSLGDDLQNVRKAAILDADALTISVASLGHKLVKANEFLNTGMKSLDEDSGFHRKLGEFIEQSQVRVTQLLEEEKKLRALVRTTVDYFHGSTGKDEGLRLFVVVRDFLGILDKVCREVKEAAAKAAANNKKPSAAGSGSKGRQPSQSSSSFRDPRQQLVPAIKDRRSAAARSSSSSSDSD</sequence>
<evidence type="ECO:0000256" key="6">
    <source>
        <dbReference type="ARBA" id="ARBA00025793"/>
    </source>
</evidence>
<feature type="chain" id="PRO_5011173576" description="Formin-like protein" evidence="9">
    <location>
        <begin position="22"/>
        <end position="943"/>
    </location>
</feature>
<dbReference type="AlphaFoldDB" id="A0A1D6J2Z2"/>
<feature type="region of interest" description="Disordered" evidence="8">
    <location>
        <begin position="304"/>
        <end position="473"/>
    </location>
</feature>
<evidence type="ECO:0000256" key="4">
    <source>
        <dbReference type="ARBA" id="ARBA00022989"/>
    </source>
</evidence>
<feature type="compositionally biased region" description="Pro residues" evidence="8">
    <location>
        <begin position="399"/>
        <end position="460"/>
    </location>
</feature>
<feature type="compositionally biased region" description="Low complexity" evidence="8">
    <location>
        <begin position="888"/>
        <end position="914"/>
    </location>
</feature>
<evidence type="ECO:0000313" key="10">
    <source>
        <dbReference type="EMBL" id="AQK42416.1"/>
    </source>
</evidence>
<dbReference type="InterPro" id="IPR015425">
    <property type="entry name" value="FH2_Formin"/>
</dbReference>
<dbReference type="SMART" id="SM00498">
    <property type="entry name" value="FH2"/>
    <property type="match status" value="1"/>
</dbReference>
<dbReference type="PROSITE" id="PS51444">
    <property type="entry name" value="FH2"/>
    <property type="match status" value="1"/>
</dbReference>
<feature type="signal peptide" evidence="9">
    <location>
        <begin position="1"/>
        <end position="21"/>
    </location>
</feature>
<dbReference type="InterPro" id="IPR027643">
    <property type="entry name" value="Formin-like_plant"/>
</dbReference>
<dbReference type="GO" id="GO:0045010">
    <property type="term" value="P:actin nucleation"/>
    <property type="evidence" value="ECO:0007669"/>
    <property type="project" value="InterPro"/>
</dbReference>
<dbReference type="Gene3D" id="1.20.58.2220">
    <property type="entry name" value="Formin, FH2 domain"/>
    <property type="match status" value="1"/>
</dbReference>
<evidence type="ECO:0000256" key="5">
    <source>
        <dbReference type="ARBA" id="ARBA00023136"/>
    </source>
</evidence>
<organism evidence="10">
    <name type="scientific">Zea mays</name>
    <name type="common">Maize</name>
    <dbReference type="NCBI Taxonomy" id="4577"/>
    <lineage>
        <taxon>Eukaryota</taxon>
        <taxon>Viridiplantae</taxon>
        <taxon>Streptophyta</taxon>
        <taxon>Embryophyta</taxon>
        <taxon>Tracheophyta</taxon>
        <taxon>Spermatophyta</taxon>
        <taxon>Magnoliopsida</taxon>
        <taxon>Liliopsida</taxon>
        <taxon>Poales</taxon>
        <taxon>Poaceae</taxon>
        <taxon>PACMAD clade</taxon>
        <taxon>Panicoideae</taxon>
        <taxon>Andropogonodae</taxon>
        <taxon>Andropogoneae</taxon>
        <taxon>Tripsacinae</taxon>
        <taxon>Zea</taxon>
    </lineage>
</organism>
<dbReference type="InterPro" id="IPR042201">
    <property type="entry name" value="FH2_Formin_sf"/>
</dbReference>
<keyword evidence="4" id="KW-1133">Transmembrane helix</keyword>
<keyword evidence="5" id="KW-0472">Membrane</keyword>
<evidence type="ECO:0000256" key="2">
    <source>
        <dbReference type="ARBA" id="ARBA00022692"/>
    </source>
</evidence>
<feature type="compositionally biased region" description="Pro residues" evidence="8">
    <location>
        <begin position="355"/>
        <end position="391"/>
    </location>
</feature>
<feature type="region of interest" description="Disordered" evidence="8">
    <location>
        <begin position="888"/>
        <end position="943"/>
    </location>
</feature>
<reference evidence="10" key="1">
    <citation type="submission" date="2015-12" db="EMBL/GenBank/DDBJ databases">
        <title>Update maize B73 reference genome by single molecule sequencing technologies.</title>
        <authorList>
            <consortium name="Maize Genome Sequencing Project"/>
            <person name="Ware D."/>
        </authorList>
    </citation>
    <scope>NUCLEOTIDE SEQUENCE</scope>
    <source>
        <tissue evidence="10">Seedling</tissue>
    </source>
</reference>
<gene>
    <name evidence="10" type="ORF">ZEAMMB73_Zm00001d024947</name>
</gene>
<keyword evidence="3 9" id="KW-0732">Signal</keyword>
<evidence type="ECO:0000256" key="1">
    <source>
        <dbReference type="ARBA" id="ARBA00004167"/>
    </source>
</evidence>
<evidence type="ECO:0000256" key="3">
    <source>
        <dbReference type="ARBA" id="ARBA00022729"/>
    </source>
</evidence>
<accession>A0A1D6J2Z2</accession>
<evidence type="ECO:0000256" key="9">
    <source>
        <dbReference type="SAM" id="SignalP"/>
    </source>
</evidence>
<dbReference type="SUPFAM" id="SSF101447">
    <property type="entry name" value="Formin homology 2 domain (FH2 domain)"/>
    <property type="match status" value="1"/>
</dbReference>